<dbReference type="GO" id="GO:0005524">
    <property type="term" value="F:ATP binding"/>
    <property type="evidence" value="ECO:0007669"/>
    <property type="project" value="InterPro"/>
</dbReference>
<dbReference type="SMART" id="SM00220">
    <property type="entry name" value="S_TKc"/>
    <property type="match status" value="1"/>
</dbReference>
<dbReference type="Proteomes" id="UP000179769">
    <property type="component" value="Unassembled WGS sequence"/>
</dbReference>
<feature type="compositionally biased region" description="Low complexity" evidence="3">
    <location>
        <begin position="1274"/>
        <end position="1300"/>
    </location>
</feature>
<dbReference type="InterPro" id="IPR011009">
    <property type="entry name" value="Kinase-like_dom_sf"/>
</dbReference>
<dbReference type="PROSITE" id="PS50011">
    <property type="entry name" value="PROTEIN_KINASE_DOM"/>
    <property type="match status" value="1"/>
</dbReference>
<keyword evidence="6" id="KW-0808">Transferase</keyword>
<dbReference type="InterPro" id="IPR000719">
    <property type="entry name" value="Prot_kinase_dom"/>
</dbReference>
<evidence type="ECO:0000259" key="4">
    <source>
        <dbReference type="PROSITE" id="PS50011"/>
    </source>
</evidence>
<evidence type="ECO:0000313" key="7">
    <source>
        <dbReference type="Proteomes" id="UP000179769"/>
    </source>
</evidence>
<dbReference type="RefSeq" id="WP_071067253.1">
    <property type="nucleotide sequence ID" value="NZ_MAXA01000288.1"/>
</dbReference>
<dbReference type="GO" id="GO:0004674">
    <property type="term" value="F:protein serine/threonine kinase activity"/>
    <property type="evidence" value="ECO:0007669"/>
    <property type="project" value="UniProtKB-KW"/>
</dbReference>
<dbReference type="NCBIfam" id="TIGR00254">
    <property type="entry name" value="GGDEF"/>
    <property type="match status" value="1"/>
</dbReference>
<dbReference type="SUPFAM" id="SSF55073">
    <property type="entry name" value="Nucleotide cyclase"/>
    <property type="match status" value="1"/>
</dbReference>
<comment type="subcellular location">
    <subcellularLocation>
        <location evidence="1">Membrane</location>
        <topology evidence="1">Single-pass membrane protein</topology>
    </subcellularLocation>
</comment>
<dbReference type="PROSITE" id="PS50887">
    <property type="entry name" value="GGDEF"/>
    <property type="match status" value="1"/>
</dbReference>
<organism evidence="6 7">
    <name type="scientific">Parafrankia soli</name>
    <dbReference type="NCBI Taxonomy" id="2599596"/>
    <lineage>
        <taxon>Bacteria</taxon>
        <taxon>Bacillati</taxon>
        <taxon>Actinomycetota</taxon>
        <taxon>Actinomycetes</taxon>
        <taxon>Frankiales</taxon>
        <taxon>Frankiaceae</taxon>
        <taxon>Parafrankia</taxon>
    </lineage>
</organism>
<dbReference type="InterPro" id="IPR029016">
    <property type="entry name" value="GAF-like_dom_sf"/>
</dbReference>
<gene>
    <name evidence="6" type="ORF">BBK14_29805</name>
</gene>
<name>A0A1S1PBS9_9ACTN</name>
<dbReference type="GO" id="GO:0016020">
    <property type="term" value="C:membrane"/>
    <property type="evidence" value="ECO:0007669"/>
    <property type="project" value="UniProtKB-SubCell"/>
</dbReference>
<dbReference type="SUPFAM" id="SSF52540">
    <property type="entry name" value="P-loop containing nucleoside triphosphate hydrolases"/>
    <property type="match status" value="1"/>
</dbReference>
<evidence type="ECO:0000256" key="2">
    <source>
        <dbReference type="SAM" id="Coils"/>
    </source>
</evidence>
<evidence type="ECO:0000256" key="1">
    <source>
        <dbReference type="ARBA" id="ARBA00004167"/>
    </source>
</evidence>
<dbReference type="InterPro" id="IPR043128">
    <property type="entry name" value="Rev_trsase/Diguanyl_cyclase"/>
</dbReference>
<dbReference type="Pfam" id="PF00990">
    <property type="entry name" value="GGDEF"/>
    <property type="match status" value="1"/>
</dbReference>
<feature type="coiled-coil region" evidence="2">
    <location>
        <begin position="1474"/>
        <end position="1501"/>
    </location>
</feature>
<dbReference type="Pfam" id="PF13191">
    <property type="entry name" value="AAA_16"/>
    <property type="match status" value="1"/>
</dbReference>
<dbReference type="Gene3D" id="3.30.450.40">
    <property type="match status" value="1"/>
</dbReference>
<feature type="domain" description="GGDEF" evidence="5">
    <location>
        <begin position="1529"/>
        <end position="1664"/>
    </location>
</feature>
<protein>
    <submittedName>
        <fullName evidence="6">Serine/threonine protein kinase</fullName>
    </submittedName>
</protein>
<proteinExistence type="predicted"/>
<dbReference type="InterPro" id="IPR027417">
    <property type="entry name" value="P-loop_NTPase"/>
</dbReference>
<dbReference type="FunFam" id="3.30.70.270:FF:000001">
    <property type="entry name" value="Diguanylate cyclase domain protein"/>
    <property type="match status" value="1"/>
</dbReference>
<dbReference type="InterPro" id="IPR053159">
    <property type="entry name" value="Hybrid_Histidine_Kinase"/>
</dbReference>
<dbReference type="CDD" id="cd14014">
    <property type="entry name" value="STKc_PknB_like"/>
    <property type="match status" value="1"/>
</dbReference>
<dbReference type="SMART" id="SM00065">
    <property type="entry name" value="GAF"/>
    <property type="match status" value="1"/>
</dbReference>
<keyword evidence="6" id="KW-0418">Kinase</keyword>
<dbReference type="EMBL" id="MAXA01000288">
    <property type="protein sequence ID" value="OHV18629.1"/>
    <property type="molecule type" value="Genomic_DNA"/>
</dbReference>
<dbReference type="InterPro" id="IPR003018">
    <property type="entry name" value="GAF"/>
</dbReference>
<sequence length="1669" mass="179281">MGSQQTPPSRDPPAVVRTELLHETARTRVTRLLLPAGSVIRKEPLGPGARWRLRHEVDILERLAGVEGVAHLAAAGPDGPALPAAELDGAGSALLADRGGVPLAGIGGLLLADVGGADLSRRATPMDPAELVDLAGALARAVAGMHGRGVLHRDISPANIVVNRAGNRPYLIDFALATTATEIQPGFAHHNEIVGTVPYLAPEQTGWTGSPVDQRADLYAVGATLYELATGAPPFGSGDPLRIIHDHLTRVPVAPSVVNPALPAGLSDVVMHLLEKEPDDRYQSAEGLALDLVLVHRGACVRPGEHDLPERPLTPSRLAGRERETGELRAAFTDAVAGRCRGILVAGAPGVGKTSLVNELRSIVAGAGGWFVTGKFDQYRRDQEYDGIRQALRALGRLLLAEPEGSLDEVRERLLGGLGPGAGLVAAVVPELAALLRIPPMAGDPMTAQVRAQRAAVEVLRAVASRERPLVIFVDDLQWAGRTPLGVLDLILGGEQEHEGLLVVGAYRDDEVDATHPMAPMLARWRRQPAGPRHLRLRNLPPPDQAAMVTDLLRLPPERGRQLARLIAPATGGNPYDTVELVNSLRHDGLLTRVAGRWRWAPETLRARLARADVIELLRARVAALAPPAREALAAAACLAGQVDFELLAAATGQAAWELERRLAPAFARGLLVLETDGRRGVRFRHDRAQEAVLAGLTGPAERALRLALARRLTADLLRRAADEATLLSNYPLAERLLAAAVAFTDPVDLDQLIEVHTGRHAALYMLGRLEDADEEYETLGRLCADPARRTAATLVQVSSLTNRGRAGAALSLGYQQLRWLGLAIPERDDLDGEIDRGLDTLDQWLERTTTADDLRRARGADRAGSGADLAGSGAVELINRLMPAAFFEDQQMLAWLTIQTLRMWIRDGPGPALAGPAGHAGFVAVAWRDDYRTGWRALRRIIEVCRARGYEPALWQVRFLYVLGTGHWFDPLEENVDAARRALEGLIRGGDLQNACWTHYALVYGLFDCAPSLDVVAAEVDEALAFAACTGNGHAEETFRMYRHLTDVLRGAAGPPAADGTSDLGRLGAELLAANPLAAAQLHITRAVAAAILDHPVELARHTAGAMAVLPAVQAHYSTVLARLLRSLALAGQARAAVPSRRAAVLAELDESIDWLAARAADAPSNYLHLLRLVEAERAWATGEFREAAYAYDVAQREAATRARPWHRALILERAARFYLAHGLEEAGHALLAAARRHYLAWGATAKVAQLDWAHPALPAGPVELTGPGGLTGPDAAGPAADAARPAPVPANASAADSPAGRRAVLTTGTIDLLGIVAASRTLSSETNVGGLRARVAGILSEMAGATGVHLLLRDQQDQGWLVPVGNGGSVPLPEAARRRLLPASVVRYAERTREPVVVADSIRDDRFCRDPYFTDIDRCSLLAVPLMIRGRLRAMLLLENRMIRGAFATERLEGIMLIAGQLAVSLDNALVYASLERKVAERTQQLAAANRRLEQLSRTDSLTGLANRRRLEEVLDAEWHRARLHSTPIALAMIDIDHFKLYNDHFGHTAGDRCLQRVAAGLAASLRPTHTAARFGGEEFAVVMPDTGPETAVELARHLRRAVVELAEPHPLVIHRIVTVSIGVAATIPAPGDEVAAFVERADVELYRAKRGGRDRVEGPLPRSVTR</sequence>
<dbReference type="InterPro" id="IPR008266">
    <property type="entry name" value="Tyr_kinase_AS"/>
</dbReference>
<feature type="domain" description="Protein kinase" evidence="4">
    <location>
        <begin position="1"/>
        <end position="294"/>
    </location>
</feature>
<dbReference type="OrthoDB" id="9772100at2"/>
<accession>A0A1S1PBS9</accession>
<dbReference type="Pfam" id="PF01590">
    <property type="entry name" value="GAF"/>
    <property type="match status" value="1"/>
</dbReference>
<dbReference type="InterPro" id="IPR029787">
    <property type="entry name" value="Nucleotide_cyclase"/>
</dbReference>
<dbReference type="SUPFAM" id="SSF55781">
    <property type="entry name" value="GAF domain-like"/>
    <property type="match status" value="1"/>
</dbReference>
<keyword evidence="2" id="KW-0175">Coiled coil</keyword>
<keyword evidence="7" id="KW-1185">Reference proteome</keyword>
<dbReference type="PANTHER" id="PTHR43642:SF1">
    <property type="entry name" value="HYBRID SIGNAL TRANSDUCTION HISTIDINE KINASE G"/>
    <property type="match status" value="1"/>
</dbReference>
<dbReference type="SMART" id="SM00267">
    <property type="entry name" value="GGDEF"/>
    <property type="match status" value="1"/>
</dbReference>
<evidence type="ECO:0000259" key="5">
    <source>
        <dbReference type="PROSITE" id="PS50887"/>
    </source>
</evidence>
<evidence type="ECO:0000313" key="6">
    <source>
        <dbReference type="EMBL" id="OHV18629.1"/>
    </source>
</evidence>
<dbReference type="InterPro" id="IPR000160">
    <property type="entry name" value="GGDEF_dom"/>
</dbReference>
<dbReference type="InterPro" id="IPR041664">
    <property type="entry name" value="AAA_16"/>
</dbReference>
<dbReference type="SUPFAM" id="SSF56112">
    <property type="entry name" value="Protein kinase-like (PK-like)"/>
    <property type="match status" value="1"/>
</dbReference>
<dbReference type="CDD" id="cd01949">
    <property type="entry name" value="GGDEF"/>
    <property type="match status" value="1"/>
</dbReference>
<feature type="region of interest" description="Disordered" evidence="3">
    <location>
        <begin position="1265"/>
        <end position="1300"/>
    </location>
</feature>
<dbReference type="Pfam" id="PF00069">
    <property type="entry name" value="Pkinase"/>
    <property type="match status" value="1"/>
</dbReference>
<reference evidence="7" key="1">
    <citation type="submission" date="2016-07" db="EMBL/GenBank/DDBJ databases">
        <title>Frankia sp. NRRL B-16219 Genome sequencing.</title>
        <authorList>
            <person name="Ghodhbane-Gtari F."/>
            <person name="Swanson E."/>
            <person name="Gueddou A."/>
            <person name="Louati M."/>
            <person name="Nouioui I."/>
            <person name="Hezbri K."/>
            <person name="Abebe-Akele F."/>
            <person name="Simpson S."/>
            <person name="Morris K."/>
            <person name="Thomas K."/>
            <person name="Gtari M."/>
            <person name="Tisa L.S."/>
        </authorList>
    </citation>
    <scope>NUCLEOTIDE SEQUENCE [LARGE SCALE GENOMIC DNA]</scope>
    <source>
        <strain evidence="7">NRRL B-16219</strain>
    </source>
</reference>
<keyword evidence="6" id="KW-0723">Serine/threonine-protein kinase</keyword>
<dbReference type="Gene3D" id="1.10.510.10">
    <property type="entry name" value="Transferase(Phosphotransferase) domain 1"/>
    <property type="match status" value="1"/>
</dbReference>
<dbReference type="Gene3D" id="3.40.50.300">
    <property type="entry name" value="P-loop containing nucleotide triphosphate hydrolases"/>
    <property type="match status" value="1"/>
</dbReference>
<comment type="caution">
    <text evidence="6">The sequence shown here is derived from an EMBL/GenBank/DDBJ whole genome shotgun (WGS) entry which is preliminary data.</text>
</comment>
<dbReference type="PANTHER" id="PTHR43642">
    <property type="entry name" value="HYBRID SIGNAL TRANSDUCTION HISTIDINE KINASE G"/>
    <property type="match status" value="1"/>
</dbReference>
<dbReference type="Gene3D" id="3.30.70.270">
    <property type="match status" value="1"/>
</dbReference>
<dbReference type="PROSITE" id="PS00109">
    <property type="entry name" value="PROTEIN_KINASE_TYR"/>
    <property type="match status" value="1"/>
</dbReference>
<evidence type="ECO:0000256" key="3">
    <source>
        <dbReference type="SAM" id="MobiDB-lite"/>
    </source>
</evidence>